<feature type="signal peptide" evidence="5">
    <location>
        <begin position="1"/>
        <end position="22"/>
    </location>
</feature>
<keyword evidence="3 5" id="KW-0732">Signal</keyword>
<dbReference type="PANTHER" id="PTHR12015">
    <property type="entry name" value="SMALL INDUCIBLE CYTOKINE A"/>
    <property type="match status" value="1"/>
</dbReference>
<dbReference type="SMART" id="SM00199">
    <property type="entry name" value="SCY"/>
    <property type="match status" value="1"/>
</dbReference>
<evidence type="ECO:0000256" key="4">
    <source>
        <dbReference type="ARBA" id="ARBA00023157"/>
    </source>
</evidence>
<dbReference type="InterPro" id="IPR039809">
    <property type="entry name" value="Chemokine_b/g/d"/>
</dbReference>
<dbReference type="GO" id="GO:0005615">
    <property type="term" value="C:extracellular space"/>
    <property type="evidence" value="ECO:0007669"/>
    <property type="project" value="UniProtKB-KW"/>
</dbReference>
<keyword evidence="4" id="KW-1015">Disulfide bond</keyword>
<dbReference type="GO" id="GO:0006955">
    <property type="term" value="P:immune response"/>
    <property type="evidence" value="ECO:0007669"/>
    <property type="project" value="InterPro"/>
</dbReference>
<gene>
    <name evidence="7" type="ORF">NXF25_013592</name>
</gene>
<evidence type="ECO:0000256" key="3">
    <source>
        <dbReference type="ARBA" id="ARBA00022729"/>
    </source>
</evidence>
<evidence type="ECO:0000256" key="5">
    <source>
        <dbReference type="SAM" id="SignalP"/>
    </source>
</evidence>
<protein>
    <submittedName>
        <fullName evidence="7">C-X-C motif chemokine 11-like</fullName>
    </submittedName>
</protein>
<dbReference type="EMBL" id="JAOTOJ010000007">
    <property type="protein sequence ID" value="KAK9398623.1"/>
    <property type="molecule type" value="Genomic_DNA"/>
</dbReference>
<evidence type="ECO:0000313" key="7">
    <source>
        <dbReference type="EMBL" id="KAK9398623.1"/>
    </source>
</evidence>
<feature type="chain" id="PRO_5043754816" evidence="5">
    <location>
        <begin position="23"/>
        <end position="95"/>
    </location>
</feature>
<evidence type="ECO:0000256" key="2">
    <source>
        <dbReference type="ARBA" id="ARBA00022514"/>
    </source>
</evidence>
<dbReference type="Gene3D" id="2.40.50.40">
    <property type="match status" value="1"/>
</dbReference>
<feature type="domain" description="Chemokine interleukin-8-like" evidence="6">
    <location>
        <begin position="28"/>
        <end position="88"/>
    </location>
</feature>
<comment type="caution">
    <text evidence="7">The sequence shown here is derived from an EMBL/GenBank/DDBJ whole genome shotgun (WGS) entry which is preliminary data.</text>
</comment>
<dbReference type="GO" id="GO:0008009">
    <property type="term" value="F:chemokine activity"/>
    <property type="evidence" value="ECO:0007669"/>
    <property type="project" value="InterPro"/>
</dbReference>
<evidence type="ECO:0000256" key="1">
    <source>
        <dbReference type="ARBA" id="ARBA00022500"/>
    </source>
</evidence>
<dbReference type="AlphaFoldDB" id="A0AAW1B8S8"/>
<dbReference type="InterPro" id="IPR001811">
    <property type="entry name" value="Chemokine_IL8-like_dom"/>
</dbReference>
<dbReference type="SUPFAM" id="SSF54117">
    <property type="entry name" value="Interleukin 8-like chemokines"/>
    <property type="match status" value="1"/>
</dbReference>
<dbReference type="PANTHER" id="PTHR12015:SF191">
    <property type="entry name" value="C-X-C MOTIF CHEMOKINE 11"/>
    <property type="match status" value="1"/>
</dbReference>
<name>A0AAW1B8S8_CROAD</name>
<dbReference type="Proteomes" id="UP001474421">
    <property type="component" value="Unassembled WGS sequence"/>
</dbReference>
<evidence type="ECO:0000313" key="8">
    <source>
        <dbReference type="Proteomes" id="UP001474421"/>
    </source>
</evidence>
<dbReference type="PROSITE" id="PS51257">
    <property type="entry name" value="PROKAR_LIPOPROTEIN"/>
    <property type="match status" value="1"/>
</dbReference>
<dbReference type="Pfam" id="PF00048">
    <property type="entry name" value="IL8"/>
    <property type="match status" value="1"/>
</dbReference>
<dbReference type="InterPro" id="IPR036048">
    <property type="entry name" value="Interleukin_8-like_sf"/>
</dbReference>
<reference evidence="7 8" key="1">
    <citation type="journal article" date="2024" name="Proc. Natl. Acad. Sci. U.S.A.">
        <title>The genetic regulatory architecture and epigenomic basis for age-related changes in rattlesnake venom.</title>
        <authorList>
            <person name="Hogan M.P."/>
            <person name="Holding M.L."/>
            <person name="Nystrom G.S."/>
            <person name="Colston T.J."/>
            <person name="Bartlett D.A."/>
            <person name="Mason A.J."/>
            <person name="Ellsworth S.A."/>
            <person name="Rautsaw R.M."/>
            <person name="Lawrence K.C."/>
            <person name="Strickland J.L."/>
            <person name="He B."/>
            <person name="Fraser P."/>
            <person name="Margres M.J."/>
            <person name="Gilbert D.M."/>
            <person name="Gibbs H.L."/>
            <person name="Parkinson C.L."/>
            <person name="Rokyta D.R."/>
        </authorList>
    </citation>
    <scope>NUCLEOTIDE SEQUENCE [LARGE SCALE GENOMIC DNA]</scope>
    <source>
        <strain evidence="7">DRR0105</strain>
    </source>
</reference>
<sequence length="95" mass="11021">MLRKSFLTVLVLLACCVVLMQGMPSFRRERCLCTSWEESVRKNLMATAQYYKPHSRCSQEELIVTLRNKRKLCLNPNGEQGRTIKEGIMKKNNAK</sequence>
<proteinExistence type="predicted"/>
<organism evidence="7 8">
    <name type="scientific">Crotalus adamanteus</name>
    <name type="common">Eastern diamondback rattlesnake</name>
    <dbReference type="NCBI Taxonomy" id="8729"/>
    <lineage>
        <taxon>Eukaryota</taxon>
        <taxon>Metazoa</taxon>
        <taxon>Chordata</taxon>
        <taxon>Craniata</taxon>
        <taxon>Vertebrata</taxon>
        <taxon>Euteleostomi</taxon>
        <taxon>Lepidosauria</taxon>
        <taxon>Squamata</taxon>
        <taxon>Bifurcata</taxon>
        <taxon>Unidentata</taxon>
        <taxon>Episquamata</taxon>
        <taxon>Toxicofera</taxon>
        <taxon>Serpentes</taxon>
        <taxon>Colubroidea</taxon>
        <taxon>Viperidae</taxon>
        <taxon>Crotalinae</taxon>
        <taxon>Crotalus</taxon>
    </lineage>
</organism>
<keyword evidence="2" id="KW-0202">Cytokine</keyword>
<keyword evidence="1" id="KW-0145">Chemotaxis</keyword>
<evidence type="ECO:0000259" key="6">
    <source>
        <dbReference type="SMART" id="SM00199"/>
    </source>
</evidence>
<accession>A0AAW1B8S8</accession>
<keyword evidence="8" id="KW-1185">Reference proteome</keyword>